<keyword evidence="2" id="KW-1185">Reference proteome</keyword>
<dbReference type="Proteomes" id="UP000198417">
    <property type="component" value="Unassembled WGS sequence"/>
</dbReference>
<dbReference type="AlphaFoldDB" id="A0A238ZXT6"/>
<proteinExistence type="predicted"/>
<sequence length="94" mass="10614">MSVFLVSYELKTESGPADYQPLWDALNKLTSHKVQRSVWLVATTSTARVLHDHLKQFVDGNDRIWVSRVHAGTGSEHYYSTALVGTNDFLAKHL</sequence>
<reference evidence="1 2" key="1">
    <citation type="submission" date="2017-06" db="EMBL/GenBank/DDBJ databases">
        <authorList>
            <person name="Kim H.J."/>
            <person name="Triplett B.A."/>
        </authorList>
    </citation>
    <scope>NUCLEOTIDE SEQUENCE [LARGE SCALE GENOMIC DNA]</scope>
    <source>
        <strain evidence="1 2">DSM 29052</strain>
    </source>
</reference>
<evidence type="ECO:0000313" key="1">
    <source>
        <dbReference type="EMBL" id="SNR88185.1"/>
    </source>
</evidence>
<evidence type="ECO:0008006" key="3">
    <source>
        <dbReference type="Google" id="ProtNLM"/>
    </source>
</evidence>
<evidence type="ECO:0000313" key="2">
    <source>
        <dbReference type="Proteomes" id="UP000198417"/>
    </source>
</evidence>
<organism evidence="1 2">
    <name type="scientific">Puniceibacterium sediminis</name>
    <dbReference type="NCBI Taxonomy" id="1608407"/>
    <lineage>
        <taxon>Bacteria</taxon>
        <taxon>Pseudomonadati</taxon>
        <taxon>Pseudomonadota</taxon>
        <taxon>Alphaproteobacteria</taxon>
        <taxon>Rhodobacterales</taxon>
        <taxon>Paracoccaceae</taxon>
        <taxon>Puniceibacterium</taxon>
    </lineage>
</organism>
<dbReference type="EMBL" id="FZNN01000049">
    <property type="protein sequence ID" value="SNR88185.1"/>
    <property type="molecule type" value="Genomic_DNA"/>
</dbReference>
<gene>
    <name evidence="1" type="ORF">SAMN06265370_1494</name>
</gene>
<accession>A0A238ZXT6</accession>
<name>A0A238ZXT6_9RHOB</name>
<protein>
    <recommendedName>
        <fullName evidence="3">CRISPR-associated protein Cas2</fullName>
    </recommendedName>
</protein>